<dbReference type="AlphaFoldDB" id="A0A840CMI2"/>
<proteinExistence type="predicted"/>
<keyword evidence="3" id="KW-1185">Reference proteome</keyword>
<sequence length="122" mass="12828">MKPMFKMTALSSILALSLGGAALAQGDESNDTKFIPDAPGEYAGYAVQGEHGQFVGNVTLSIIDPETGELDRIMFKLPNGNEVEMDGEDVLAVGDGVITLSIPESAVDSLAKSELTDIEVIK</sequence>
<organism evidence="2 3">
    <name type="scientific">Actibacterium naphthalenivorans</name>
    <dbReference type="NCBI Taxonomy" id="1614693"/>
    <lineage>
        <taxon>Bacteria</taxon>
        <taxon>Pseudomonadati</taxon>
        <taxon>Pseudomonadota</taxon>
        <taxon>Alphaproteobacteria</taxon>
        <taxon>Rhodobacterales</taxon>
        <taxon>Roseobacteraceae</taxon>
        <taxon>Actibacterium</taxon>
    </lineage>
</organism>
<dbReference type="RefSeq" id="WP_054539186.1">
    <property type="nucleotide sequence ID" value="NZ_JACIEQ010000004.1"/>
</dbReference>
<feature type="chain" id="PRO_5032748336" evidence="1">
    <location>
        <begin position="25"/>
        <end position="122"/>
    </location>
</feature>
<dbReference type="EMBL" id="JACIEQ010000004">
    <property type="protein sequence ID" value="MBB4023207.1"/>
    <property type="molecule type" value="Genomic_DNA"/>
</dbReference>
<evidence type="ECO:0000313" key="2">
    <source>
        <dbReference type="EMBL" id="MBB4023207.1"/>
    </source>
</evidence>
<gene>
    <name evidence="2" type="ORF">GGR17_003029</name>
</gene>
<accession>A0A840CMI2</accession>
<protein>
    <submittedName>
        <fullName evidence="2">Sporulation protein YlmC with PRC-barrel domain</fullName>
    </submittedName>
</protein>
<feature type="signal peptide" evidence="1">
    <location>
        <begin position="1"/>
        <end position="24"/>
    </location>
</feature>
<evidence type="ECO:0000256" key="1">
    <source>
        <dbReference type="SAM" id="SignalP"/>
    </source>
</evidence>
<reference evidence="2" key="1">
    <citation type="submission" date="2020-08" db="EMBL/GenBank/DDBJ databases">
        <title>Genomic Encyclopedia of Type Strains, Phase IV (KMG-IV): sequencing the most valuable type-strain genomes for metagenomic binning, comparative biology and taxonomic classification.</title>
        <authorList>
            <person name="Goeker M."/>
        </authorList>
    </citation>
    <scope>NUCLEOTIDE SEQUENCE [LARGE SCALE GENOMIC DNA]</scope>
    <source>
        <strain evidence="2">DSM 105040</strain>
    </source>
</reference>
<keyword evidence="1" id="KW-0732">Signal</keyword>
<comment type="caution">
    <text evidence="2">The sequence shown here is derived from an EMBL/GenBank/DDBJ whole genome shotgun (WGS) entry which is preliminary data.</text>
</comment>
<name>A0A840CMI2_9RHOB</name>
<dbReference type="Proteomes" id="UP000585681">
    <property type="component" value="Unassembled WGS sequence"/>
</dbReference>
<evidence type="ECO:0000313" key="3">
    <source>
        <dbReference type="Proteomes" id="UP000585681"/>
    </source>
</evidence>